<protein>
    <recommendedName>
        <fullName evidence="12">PF07787 family protein</fullName>
    </recommendedName>
</protein>
<reference evidence="10 11" key="1">
    <citation type="submission" date="2017-07" db="EMBL/GenBank/DDBJ databases">
        <title>Leptospira spp. isolated from tropical soils.</title>
        <authorList>
            <person name="Thibeaux R."/>
            <person name="Iraola G."/>
            <person name="Ferres I."/>
            <person name="Bierque E."/>
            <person name="Girault D."/>
            <person name="Soupe-Gilbert M.-E."/>
            <person name="Picardeau M."/>
            <person name="Goarant C."/>
        </authorList>
    </citation>
    <scope>NUCLEOTIDE SEQUENCE [LARGE SCALE GENOMIC DNA]</scope>
    <source>
        <strain evidence="9 11">FH1-B-B1</strain>
        <strain evidence="8 10">FH1-B-C1</strain>
    </source>
</reference>
<evidence type="ECO:0000256" key="5">
    <source>
        <dbReference type="ARBA" id="ARBA00022989"/>
    </source>
</evidence>
<dbReference type="EMBL" id="NPDZ01000004">
    <property type="protein sequence ID" value="PJZ73551.1"/>
    <property type="molecule type" value="Genomic_DNA"/>
</dbReference>
<dbReference type="RefSeq" id="WP_100713847.1">
    <property type="nucleotide sequence ID" value="NZ_NPDY01000008.1"/>
</dbReference>
<dbReference type="EMBL" id="NPDY01000008">
    <property type="protein sequence ID" value="PJZ69564.1"/>
    <property type="molecule type" value="Genomic_DNA"/>
</dbReference>
<feature type="transmembrane region" description="Helical" evidence="7">
    <location>
        <begin position="317"/>
        <end position="335"/>
    </location>
</feature>
<dbReference type="Proteomes" id="UP000231990">
    <property type="component" value="Unassembled WGS sequence"/>
</dbReference>
<proteinExistence type="predicted"/>
<evidence type="ECO:0000256" key="4">
    <source>
        <dbReference type="ARBA" id="ARBA00022824"/>
    </source>
</evidence>
<dbReference type="Pfam" id="PF07787">
    <property type="entry name" value="TMEM43"/>
    <property type="match status" value="1"/>
</dbReference>
<accession>A0A2M9ZNI6</accession>
<evidence type="ECO:0000256" key="2">
    <source>
        <dbReference type="ARBA" id="ARBA00004586"/>
    </source>
</evidence>
<comment type="subcellular location">
    <subcellularLocation>
        <location evidence="1">Endomembrane system</location>
        <topology evidence="1">Multi-pass membrane protein</topology>
    </subcellularLocation>
    <subcellularLocation>
        <location evidence="2">Endoplasmic reticulum membrane</location>
    </subcellularLocation>
</comment>
<dbReference type="PANTHER" id="PTHR13416">
    <property type="match status" value="1"/>
</dbReference>
<keyword evidence="5 7" id="KW-1133">Transmembrane helix</keyword>
<dbReference type="OrthoDB" id="344172at2"/>
<dbReference type="InterPro" id="IPR012430">
    <property type="entry name" value="TMEM43_fam"/>
</dbReference>
<evidence type="ECO:0000256" key="3">
    <source>
        <dbReference type="ARBA" id="ARBA00022692"/>
    </source>
</evidence>
<evidence type="ECO:0000313" key="11">
    <source>
        <dbReference type="Proteomes" id="UP000231990"/>
    </source>
</evidence>
<name>A0A2M9ZNI6_9LEPT</name>
<dbReference type="GO" id="GO:0006629">
    <property type="term" value="P:lipid metabolic process"/>
    <property type="evidence" value="ECO:0007669"/>
    <property type="project" value="TreeGrafter"/>
</dbReference>
<keyword evidence="10" id="KW-1185">Reference proteome</keyword>
<feature type="transmembrane region" description="Helical" evidence="7">
    <location>
        <begin position="341"/>
        <end position="357"/>
    </location>
</feature>
<evidence type="ECO:0000256" key="1">
    <source>
        <dbReference type="ARBA" id="ARBA00004127"/>
    </source>
</evidence>
<dbReference type="Proteomes" id="UP000231962">
    <property type="component" value="Unassembled WGS sequence"/>
</dbReference>
<evidence type="ECO:0000313" key="9">
    <source>
        <dbReference type="EMBL" id="PJZ73551.1"/>
    </source>
</evidence>
<keyword evidence="4" id="KW-0256">Endoplasmic reticulum</keyword>
<evidence type="ECO:0000313" key="10">
    <source>
        <dbReference type="Proteomes" id="UP000231962"/>
    </source>
</evidence>
<evidence type="ECO:0000313" key="8">
    <source>
        <dbReference type="EMBL" id="PJZ69564.1"/>
    </source>
</evidence>
<feature type="transmembrane region" description="Helical" evidence="7">
    <location>
        <begin position="280"/>
        <end position="305"/>
    </location>
</feature>
<keyword evidence="3 7" id="KW-0812">Transmembrane</keyword>
<comment type="caution">
    <text evidence="9">The sequence shown here is derived from an EMBL/GenBank/DDBJ whole genome shotgun (WGS) entry which is preliminary data.</text>
</comment>
<gene>
    <name evidence="8" type="ORF">CH360_09730</name>
    <name evidence="9" type="ORF">CH373_08585</name>
</gene>
<dbReference type="PANTHER" id="PTHR13416:SF2">
    <property type="entry name" value="TRANSMEMBRANE PROTEIN 43"/>
    <property type="match status" value="1"/>
</dbReference>
<dbReference type="AlphaFoldDB" id="A0A2M9ZNI6"/>
<evidence type="ECO:0000256" key="6">
    <source>
        <dbReference type="ARBA" id="ARBA00023136"/>
    </source>
</evidence>
<keyword evidence="6 7" id="KW-0472">Membrane</keyword>
<sequence length="365" mass="39323">MALESPDGMSSSESVGLFGQIGDSIKGILTGFVLFPLSIFVIYQVETCEQASEALKGAVPASQSQPGSAAYITGTLSADPVKGEFVKTGQYIHYTHSGEVLAWVEEVKEEGSGTNKKKVRTCKLEWTSSPKNPRNFELSGCKSKPFYQNSIASSSVYADGGRIKGEDGKTYSVGLDDVEFTSEVPSRSPSAEELESGLYQGDGYVFFSEKCMKDELEGCERVSVSVMPVPTEAMTFIGSISGSSIGKFTSAEGNKFLNASVGDFNSTMKDIASDDSTKRWIGRFIAFIMMFSSFNLLIGPVTTLLSFIPFLGDLGKAAIQIVLGVVAFVITGITILLVKFWYIWLILGVAAIGYAYYRKKQAAAA</sequence>
<evidence type="ECO:0008006" key="12">
    <source>
        <dbReference type="Google" id="ProtNLM"/>
    </source>
</evidence>
<organism evidence="9 11">
    <name type="scientific">Leptospira perolatii</name>
    <dbReference type="NCBI Taxonomy" id="2023191"/>
    <lineage>
        <taxon>Bacteria</taxon>
        <taxon>Pseudomonadati</taxon>
        <taxon>Spirochaetota</taxon>
        <taxon>Spirochaetia</taxon>
        <taxon>Leptospirales</taxon>
        <taxon>Leptospiraceae</taxon>
        <taxon>Leptospira</taxon>
    </lineage>
</organism>
<dbReference type="GO" id="GO:0012505">
    <property type="term" value="C:endomembrane system"/>
    <property type="evidence" value="ECO:0007669"/>
    <property type="project" value="UniProtKB-SubCell"/>
</dbReference>
<evidence type="ECO:0000256" key="7">
    <source>
        <dbReference type="SAM" id="Phobius"/>
    </source>
</evidence>